<dbReference type="AlphaFoldDB" id="A0A256FS14"/>
<comment type="caution">
    <text evidence="4">The sequence shown here is derived from an EMBL/GenBank/DDBJ whole genome shotgun (WGS) entry which is preliminary data.</text>
</comment>
<name>A0A256FS14_9HYPH</name>
<dbReference type="NCBIfam" id="TIGR03454">
    <property type="entry name" value="partition_RepB"/>
    <property type="match status" value="1"/>
</dbReference>
<evidence type="ECO:0000313" key="4">
    <source>
        <dbReference type="EMBL" id="OYR17655.1"/>
    </source>
</evidence>
<dbReference type="RefSeq" id="WP_094538754.1">
    <property type="nucleotide sequence ID" value="NZ_JBHEER010000014.1"/>
</dbReference>
<dbReference type="PANTHER" id="PTHR33375">
    <property type="entry name" value="CHROMOSOME-PARTITIONING PROTEIN PARB-RELATED"/>
    <property type="match status" value="1"/>
</dbReference>
<gene>
    <name evidence="4" type="ORF">CEV33_4885</name>
</gene>
<dbReference type="InterPro" id="IPR017819">
    <property type="entry name" value="Plasmid_partition_RepB"/>
</dbReference>
<dbReference type="InterPro" id="IPR003115">
    <property type="entry name" value="ParB_N"/>
</dbReference>
<feature type="compositionally biased region" description="Basic and acidic residues" evidence="2">
    <location>
        <begin position="13"/>
        <end position="22"/>
    </location>
</feature>
<evidence type="ECO:0000256" key="1">
    <source>
        <dbReference type="ARBA" id="ARBA00006295"/>
    </source>
</evidence>
<dbReference type="InterPro" id="IPR050336">
    <property type="entry name" value="Chromosome_partition/occlusion"/>
</dbReference>
<dbReference type="InterPro" id="IPR037972">
    <property type="entry name" value="RepB_N"/>
</dbReference>
<dbReference type="SMART" id="SM00470">
    <property type="entry name" value="ParB"/>
    <property type="match status" value="1"/>
</dbReference>
<dbReference type="GO" id="GO:0007059">
    <property type="term" value="P:chromosome segregation"/>
    <property type="evidence" value="ECO:0007669"/>
    <property type="project" value="TreeGrafter"/>
</dbReference>
<comment type="similarity">
    <text evidence="1">Belongs to the ParB family.</text>
</comment>
<dbReference type="InterPro" id="IPR011111">
    <property type="entry name" value="Plasmid_RepB"/>
</dbReference>
<dbReference type="Pfam" id="PF07506">
    <property type="entry name" value="RepB"/>
    <property type="match status" value="1"/>
</dbReference>
<dbReference type="NCBIfam" id="TIGR00180">
    <property type="entry name" value="parB_part"/>
    <property type="match status" value="1"/>
</dbReference>
<evidence type="ECO:0000259" key="3">
    <source>
        <dbReference type="SMART" id="SM00470"/>
    </source>
</evidence>
<accession>A0A256FS14</accession>
<dbReference type="Gene3D" id="3.90.1530.30">
    <property type="match status" value="1"/>
</dbReference>
<dbReference type="EMBL" id="NNRL01000143">
    <property type="protein sequence ID" value="OYR17655.1"/>
    <property type="molecule type" value="Genomic_DNA"/>
</dbReference>
<reference evidence="4 5" key="1">
    <citation type="submission" date="2017-07" db="EMBL/GenBank/DDBJ databases">
        <title>Phylogenetic study on the rhizospheric bacterium Ochrobactrum sp. A44.</title>
        <authorList>
            <person name="Krzyzanowska D.M."/>
            <person name="Ossowicki A."/>
            <person name="Rajewska M."/>
            <person name="Maciag T."/>
            <person name="Kaczynski Z."/>
            <person name="Czerwicka M."/>
            <person name="Jafra S."/>
        </authorList>
    </citation>
    <scope>NUCLEOTIDE SEQUENCE [LARGE SCALE GENOMIC DNA]</scope>
    <source>
        <strain evidence="4 5">OgA9a</strain>
    </source>
</reference>
<evidence type="ECO:0000313" key="5">
    <source>
        <dbReference type="Proteomes" id="UP000216478"/>
    </source>
</evidence>
<dbReference type="InterPro" id="IPR004437">
    <property type="entry name" value="ParB/RepB/Spo0J"/>
</dbReference>
<dbReference type="Proteomes" id="UP000216478">
    <property type="component" value="Unassembled WGS sequence"/>
</dbReference>
<dbReference type="GO" id="GO:0003677">
    <property type="term" value="F:DNA binding"/>
    <property type="evidence" value="ECO:0007669"/>
    <property type="project" value="InterPro"/>
</dbReference>
<dbReference type="GO" id="GO:0005694">
    <property type="term" value="C:chromosome"/>
    <property type="evidence" value="ECO:0007669"/>
    <property type="project" value="TreeGrafter"/>
</dbReference>
<feature type="region of interest" description="Disordered" evidence="2">
    <location>
        <begin position="1"/>
        <end position="70"/>
    </location>
</feature>
<dbReference type="Pfam" id="PF02195">
    <property type="entry name" value="ParB_N"/>
    <property type="match status" value="1"/>
</dbReference>
<protein>
    <submittedName>
        <fullName evidence="4">Plasmid partitioning protein RepB</fullName>
    </submittedName>
</protein>
<dbReference type="OrthoDB" id="7908920at2"/>
<keyword evidence="5" id="KW-1185">Reference proteome</keyword>
<dbReference type="CDD" id="cd16405">
    <property type="entry name" value="RepB_like_N"/>
    <property type="match status" value="1"/>
</dbReference>
<evidence type="ECO:0000256" key="2">
    <source>
        <dbReference type="SAM" id="MobiDB-lite"/>
    </source>
</evidence>
<dbReference type="SUPFAM" id="SSF110849">
    <property type="entry name" value="ParB/Sulfiredoxin"/>
    <property type="match status" value="1"/>
</dbReference>
<proteinExistence type="inferred from homology"/>
<feature type="domain" description="ParB-like N-terminal" evidence="3">
    <location>
        <begin position="87"/>
        <end position="178"/>
    </location>
</feature>
<organism evidence="4 5">
    <name type="scientific">Brucella grignonensis</name>
    <dbReference type="NCBI Taxonomy" id="94627"/>
    <lineage>
        <taxon>Bacteria</taxon>
        <taxon>Pseudomonadati</taxon>
        <taxon>Pseudomonadota</taxon>
        <taxon>Alphaproteobacteria</taxon>
        <taxon>Hyphomicrobiales</taxon>
        <taxon>Brucellaceae</taxon>
        <taxon>Brucella/Ochrobactrum group</taxon>
        <taxon>Brucella</taxon>
    </lineage>
</organism>
<dbReference type="InterPro" id="IPR036086">
    <property type="entry name" value="ParB/Sulfiredoxin_sf"/>
</dbReference>
<sequence length="348" mass="38598">MSRKQIFGNLSHKPADQSRETETAASPEEQGQRRPSRLRPLLGSPDLTDPIDSTPVGALGQSLGELSERSKRADEIEKKLLSGQIIVELDTADVEPSFIPDRMVSDDEAFRGFVDSIRSEGQQVPILVRPHPDDSAKYQVAFGHRRLRAAVALARPVKAVVRSMSDQELVIAQGQENNERQDLSYIEKVRFAQRLEKQFPRDVIMSALAIYKSDLSNMLAVAAKIPGELVDAIGPAHGVGRRNWIALADTLASDKQQVKHALSVANRPEFELLKSKERFETVAKALKDGTLSSKDEVPVTHQGNEVGKISQTRQKVTLSVDRKVSPEFAEFVLNEVPRLYAEHRKSIG</sequence>
<dbReference type="PANTHER" id="PTHR33375:SF1">
    <property type="entry name" value="CHROMOSOME-PARTITIONING PROTEIN PARB-RELATED"/>
    <property type="match status" value="1"/>
</dbReference>